<dbReference type="Proteomes" id="UP000310636">
    <property type="component" value="Unassembled WGS sequence"/>
</dbReference>
<keyword evidence="5" id="KW-1185">Reference proteome</keyword>
<dbReference type="InterPro" id="IPR012878">
    <property type="entry name" value="Beta-AFase-like_GH127_cat"/>
</dbReference>
<evidence type="ECO:0000313" key="4">
    <source>
        <dbReference type="EMBL" id="THF80392.1"/>
    </source>
</evidence>
<dbReference type="PANTHER" id="PTHR43465">
    <property type="entry name" value="DUF1680 DOMAIN PROTEIN (AFU_ORTHOLOGUE AFUA_1G08910)"/>
    <property type="match status" value="1"/>
</dbReference>
<dbReference type="Pfam" id="PF07944">
    <property type="entry name" value="Beta-AFase-like_GH127_cat"/>
    <property type="match status" value="1"/>
</dbReference>
<dbReference type="InterPro" id="IPR008928">
    <property type="entry name" value="6-hairpin_glycosidase_sf"/>
</dbReference>
<dbReference type="InterPro" id="IPR049049">
    <property type="entry name" value="Beta-AFase-like_GH127_C"/>
</dbReference>
<dbReference type="AlphaFoldDB" id="A0A4S4C0D5"/>
<sequence>MEVQVRPEEQSNTNSYVLQLNKVRIEDPYWSEYIRLVRDVIVPYQWEALNDRIPEAEPSYAVRNFKIAAGEEQGEFGGMVFQDSDVAKWLEAVGYLLATGPDPELERVADGVVDLIARAQQEDGYLNTYFTLKEPDRRWSNLAECHELYCAGHMIEAAVSYYNATGKRKILDVVCKFADYIDTVFGTEPGKLQGYDGHQEIELALVKLYRTTGNDRYLKLSRYFLDQRGSQPHFYLEELEKRDGAVHFPQLDIAHDHAYSQSHRPVRQQDKAEGHAVRVVYMTTAMADVAAQTGDAELLQACRKLWRNIVSKQMYITGGIGSMAHGEAFSFDYDLPGDTAYAETCASIGLIFFARRMLEIEPIGEYADVMERALYNTVVSGMSRDGKKFFYVNPLEVHPDACGKNHIYDHVKPERQGWFGCACCPPNIARLLASLGEYIYTVRDRTVYAHLYIGGQAVFELDGQAVRIEQQSAYAWEGKTRMVVHTDIPTRFKLALRLPSWCGGRETLLLNGQPYAYEDADLEAGYAGIDRVWSDGDTLEIMFDMQVRRMKGHPHVRDAFGKTALQYGPFVYCMEEADNGPNLHQLCLPSGGKFAVRFNPDLLGGVNVIETTVIRRASEEWQDDLYRENSLAALNSEPLTGSFIPYFAWANRSVGEMAVWIRDC</sequence>
<reference evidence="4 5" key="1">
    <citation type="submission" date="2019-04" db="EMBL/GenBank/DDBJ databases">
        <title>Cohnella sp. nov. isolated from preserved vegetables.</title>
        <authorList>
            <person name="Lin S.-Y."/>
            <person name="Hung M.-H."/>
            <person name="Young C.-C."/>
        </authorList>
    </citation>
    <scope>NUCLEOTIDE SEQUENCE [LARGE SCALE GENOMIC DNA]</scope>
    <source>
        <strain evidence="4 5">CC-MHH1044</strain>
    </source>
</reference>
<dbReference type="GO" id="GO:0016787">
    <property type="term" value="F:hydrolase activity"/>
    <property type="evidence" value="ECO:0007669"/>
    <property type="project" value="UniProtKB-KW"/>
</dbReference>
<dbReference type="Gene3D" id="1.50.10.20">
    <property type="match status" value="1"/>
</dbReference>
<feature type="domain" description="Non-reducing end beta-L-arabinofuranosidase-like GH127 C-terminal" evidence="3">
    <location>
        <begin position="547"/>
        <end position="662"/>
    </location>
</feature>
<dbReference type="InterPro" id="IPR049046">
    <property type="entry name" value="Beta-AFase-like_GH127_middle"/>
</dbReference>
<dbReference type="Pfam" id="PF20736">
    <property type="entry name" value="Glyco_hydro127M"/>
    <property type="match status" value="1"/>
</dbReference>
<dbReference type="PANTHER" id="PTHR43465:SF2">
    <property type="entry name" value="DUF1680 DOMAIN PROTEIN (AFU_ORTHOLOGUE AFUA_1G08910)"/>
    <property type="match status" value="1"/>
</dbReference>
<dbReference type="InterPro" id="IPR049174">
    <property type="entry name" value="Beta-AFase-like"/>
</dbReference>
<dbReference type="Pfam" id="PF20737">
    <property type="entry name" value="Glyco_hydro127C"/>
    <property type="match status" value="1"/>
</dbReference>
<dbReference type="EMBL" id="SSOB01000011">
    <property type="protein sequence ID" value="THF80392.1"/>
    <property type="molecule type" value="Genomic_DNA"/>
</dbReference>
<name>A0A4S4C0D5_9BACL</name>
<gene>
    <name evidence="4" type="ORF">E6C55_10610</name>
</gene>
<evidence type="ECO:0000313" key="5">
    <source>
        <dbReference type="Proteomes" id="UP000310636"/>
    </source>
</evidence>
<organism evidence="4 5">
    <name type="scientific">Cohnella fermenti</name>
    <dbReference type="NCBI Taxonomy" id="2565925"/>
    <lineage>
        <taxon>Bacteria</taxon>
        <taxon>Bacillati</taxon>
        <taxon>Bacillota</taxon>
        <taxon>Bacilli</taxon>
        <taxon>Bacillales</taxon>
        <taxon>Paenibacillaceae</taxon>
        <taxon>Cohnella</taxon>
    </lineage>
</organism>
<dbReference type="GO" id="GO:0005975">
    <property type="term" value="P:carbohydrate metabolic process"/>
    <property type="evidence" value="ECO:0007669"/>
    <property type="project" value="InterPro"/>
</dbReference>
<comment type="caution">
    <text evidence="4">The sequence shown here is derived from an EMBL/GenBank/DDBJ whole genome shotgun (WGS) entry which is preliminary data.</text>
</comment>
<feature type="domain" description="Non-reducing end beta-L-arabinofuranosidase-like GH127 catalytic" evidence="1">
    <location>
        <begin position="22"/>
        <end position="437"/>
    </location>
</feature>
<keyword evidence="4" id="KW-0378">Hydrolase</keyword>
<proteinExistence type="predicted"/>
<evidence type="ECO:0000259" key="3">
    <source>
        <dbReference type="Pfam" id="PF20737"/>
    </source>
</evidence>
<evidence type="ECO:0000259" key="2">
    <source>
        <dbReference type="Pfam" id="PF20736"/>
    </source>
</evidence>
<feature type="domain" description="Non-reducing end beta-L-arabinofuranosidase-like GH127 middle" evidence="2">
    <location>
        <begin position="446"/>
        <end position="545"/>
    </location>
</feature>
<accession>A0A4S4C0D5</accession>
<protein>
    <submittedName>
        <fullName evidence="4">Glycoside hydrolase family 127 protein</fullName>
    </submittedName>
</protein>
<dbReference type="OrthoDB" id="9757939at2"/>
<evidence type="ECO:0000259" key="1">
    <source>
        <dbReference type="Pfam" id="PF07944"/>
    </source>
</evidence>
<dbReference type="SUPFAM" id="SSF48208">
    <property type="entry name" value="Six-hairpin glycosidases"/>
    <property type="match status" value="1"/>
</dbReference>